<evidence type="ECO:0000313" key="1">
    <source>
        <dbReference type="Proteomes" id="UP000887575"/>
    </source>
</evidence>
<keyword evidence="1" id="KW-1185">Reference proteome</keyword>
<protein>
    <submittedName>
        <fullName evidence="2">Uncharacterized protein</fullName>
    </submittedName>
</protein>
<name>A0AAF3EQ05_9BILA</name>
<dbReference type="Proteomes" id="UP000887575">
    <property type="component" value="Unassembled WGS sequence"/>
</dbReference>
<dbReference type="AlphaFoldDB" id="A0AAF3EQ05"/>
<dbReference type="WBParaSite" id="MBELARI_LOCUS16156">
    <property type="protein sequence ID" value="MBELARI_LOCUS16156"/>
    <property type="gene ID" value="MBELARI_LOCUS16156"/>
</dbReference>
<reference evidence="2" key="1">
    <citation type="submission" date="2024-02" db="UniProtKB">
        <authorList>
            <consortium name="WormBaseParasite"/>
        </authorList>
    </citation>
    <scope>IDENTIFICATION</scope>
</reference>
<proteinExistence type="predicted"/>
<evidence type="ECO:0000313" key="2">
    <source>
        <dbReference type="WBParaSite" id="MBELARI_LOCUS16156"/>
    </source>
</evidence>
<organism evidence="1 2">
    <name type="scientific">Mesorhabditis belari</name>
    <dbReference type="NCBI Taxonomy" id="2138241"/>
    <lineage>
        <taxon>Eukaryota</taxon>
        <taxon>Metazoa</taxon>
        <taxon>Ecdysozoa</taxon>
        <taxon>Nematoda</taxon>
        <taxon>Chromadorea</taxon>
        <taxon>Rhabditida</taxon>
        <taxon>Rhabditina</taxon>
        <taxon>Rhabditomorpha</taxon>
        <taxon>Rhabditoidea</taxon>
        <taxon>Rhabditidae</taxon>
        <taxon>Mesorhabditinae</taxon>
        <taxon>Mesorhabditis</taxon>
    </lineage>
</organism>
<sequence>MCETKAIDLNGDTTKEISDSFLYTLDTLNCGKNFTILLFRNPLGYQVDASLNGTKIDLFKDVQNNLTSLLLPPGQLIIQITQLESNVTSFHMLVFGDTFNYSIHSSTNIQPDIGPWTVTRLKAGDKGKYLIYQGSSLTSPMQVGTEISVMGDCPIRLWKGYNQIDSAFLYGGIGTICGRNFYRSVIPRFVFDRYLIVETDGTSTSDCNVTVHTVKLNSTRNINSADVLTFPAWTVQTTDQSFTYHLANIMGPTGINLNLMTPLPTGTTLTIDDQTGSGKRNITDCSFHTDSLYAIVEYSWKCSPGLSCDEGPLLR</sequence>
<accession>A0AAF3EQ05</accession>